<evidence type="ECO:0000313" key="13">
    <source>
        <dbReference type="Proteomes" id="UP000632377"/>
    </source>
</evidence>
<dbReference type="InterPro" id="IPR029762">
    <property type="entry name" value="PGP-I_bact-type"/>
</dbReference>
<evidence type="ECO:0000256" key="9">
    <source>
        <dbReference type="HAMAP-Rule" id="MF_00417"/>
    </source>
</evidence>
<evidence type="ECO:0000256" key="2">
    <source>
        <dbReference type="ARBA" id="ARBA00002280"/>
    </source>
</evidence>
<evidence type="ECO:0000313" key="12">
    <source>
        <dbReference type="EMBL" id="MBL4938057.1"/>
    </source>
</evidence>
<evidence type="ECO:0000256" key="4">
    <source>
        <dbReference type="ARBA" id="ARBA00006641"/>
    </source>
</evidence>
<comment type="similarity">
    <text evidence="4 9">Belongs to the peptidase C15 family.</text>
</comment>
<keyword evidence="6 9" id="KW-0645">Protease</keyword>
<dbReference type="PROSITE" id="PS01333">
    <property type="entry name" value="PYRASE_GLU"/>
    <property type="match status" value="1"/>
</dbReference>
<dbReference type="InterPro" id="IPR033693">
    <property type="entry name" value="PGPEP1_Glu_AS"/>
</dbReference>
<evidence type="ECO:0000256" key="10">
    <source>
        <dbReference type="PROSITE-ProRule" id="PRU10076"/>
    </source>
</evidence>
<dbReference type="Pfam" id="PF01470">
    <property type="entry name" value="Peptidase_C15"/>
    <property type="match status" value="1"/>
</dbReference>
<evidence type="ECO:0000256" key="3">
    <source>
        <dbReference type="ARBA" id="ARBA00004496"/>
    </source>
</evidence>
<dbReference type="PROSITE" id="PS01334">
    <property type="entry name" value="PYRASE_CYS"/>
    <property type="match status" value="1"/>
</dbReference>
<dbReference type="InterPro" id="IPR000816">
    <property type="entry name" value="Peptidase_C15"/>
</dbReference>
<dbReference type="InterPro" id="IPR016125">
    <property type="entry name" value="Peptidase_C15-like"/>
</dbReference>
<dbReference type="EMBL" id="JAESWC010000018">
    <property type="protein sequence ID" value="MBL4938057.1"/>
    <property type="molecule type" value="Genomic_DNA"/>
</dbReference>
<name>A0ABS1TFB2_9CLOT</name>
<dbReference type="HAMAP" id="MF_00417">
    <property type="entry name" value="Pyrrolid_peptidase"/>
    <property type="match status" value="1"/>
</dbReference>
<evidence type="ECO:0000256" key="11">
    <source>
        <dbReference type="PROSITE-ProRule" id="PRU10077"/>
    </source>
</evidence>
<comment type="subunit">
    <text evidence="9">Homotetramer.</text>
</comment>
<proteinExistence type="inferred from homology"/>
<comment type="function">
    <text evidence="2 9">Removes 5-oxoproline from various penultimate amino acid residues except L-proline.</text>
</comment>
<dbReference type="InterPro" id="IPR036440">
    <property type="entry name" value="Peptidase_C15-like_sf"/>
</dbReference>
<dbReference type="Gene3D" id="3.40.630.20">
    <property type="entry name" value="Peptidase C15, pyroglutamyl peptidase I-like"/>
    <property type="match status" value="1"/>
</dbReference>
<feature type="active site" evidence="9 11">
    <location>
        <position position="141"/>
    </location>
</feature>
<evidence type="ECO:0000256" key="8">
    <source>
        <dbReference type="ARBA" id="ARBA00022807"/>
    </source>
</evidence>
<evidence type="ECO:0000256" key="5">
    <source>
        <dbReference type="ARBA" id="ARBA00022490"/>
    </source>
</evidence>
<comment type="catalytic activity">
    <reaction evidence="1 9 10">
        <text>Release of an N-terminal pyroglutamyl group from a polypeptide, the second amino acid generally not being Pro.</text>
        <dbReference type="EC" id="3.4.19.3"/>
    </reaction>
</comment>
<accession>A0ABS1TFB2</accession>
<comment type="subcellular location">
    <subcellularLocation>
        <location evidence="3 9">Cytoplasm</location>
    </subcellularLocation>
</comment>
<dbReference type="NCBIfam" id="NF009676">
    <property type="entry name" value="PRK13197.1"/>
    <property type="match status" value="1"/>
</dbReference>
<feature type="active site" evidence="9">
    <location>
        <position position="165"/>
    </location>
</feature>
<evidence type="ECO:0000256" key="6">
    <source>
        <dbReference type="ARBA" id="ARBA00022670"/>
    </source>
</evidence>
<keyword evidence="13" id="KW-1185">Reference proteome</keyword>
<dbReference type="PANTHER" id="PTHR23402:SF1">
    <property type="entry name" value="PYROGLUTAMYL-PEPTIDASE I"/>
    <property type="match status" value="1"/>
</dbReference>
<reference evidence="12 13" key="1">
    <citation type="submission" date="2021-01" db="EMBL/GenBank/DDBJ databases">
        <title>Genome public.</title>
        <authorList>
            <person name="Liu C."/>
            <person name="Sun Q."/>
        </authorList>
    </citation>
    <scope>NUCLEOTIDE SEQUENCE [LARGE SCALE GENOMIC DNA]</scope>
    <source>
        <strain evidence="12 13">YIM B02515</strain>
    </source>
</reference>
<dbReference type="CDD" id="cd00501">
    <property type="entry name" value="Peptidase_C15"/>
    <property type="match status" value="1"/>
</dbReference>
<protein>
    <recommendedName>
        <fullName evidence="9">Pyrrolidone-carboxylate peptidase</fullName>
        <ecNumber evidence="9">3.4.19.3</ecNumber>
    </recommendedName>
    <alternativeName>
        <fullName evidence="9">5-oxoprolyl-peptidase</fullName>
    </alternativeName>
    <alternativeName>
        <fullName evidence="9">Pyroglutamyl-peptidase I</fullName>
        <shortName evidence="9">PGP-I</shortName>
        <shortName evidence="9">Pyrase</shortName>
    </alternativeName>
</protein>
<dbReference type="InterPro" id="IPR033694">
    <property type="entry name" value="PGPEP1_Cys_AS"/>
</dbReference>
<dbReference type="PRINTS" id="PR00706">
    <property type="entry name" value="PYROGLUPTASE"/>
</dbReference>
<evidence type="ECO:0000256" key="7">
    <source>
        <dbReference type="ARBA" id="ARBA00022801"/>
    </source>
</evidence>
<sequence length="214" mass="23139">MKILVTGFDPFGGEKVNPSFEAVKLLPNTIAGAELVAIEIPTVYFKGSEAVENAIKQYKPDVVLCVGQAGGRSVISVEKVAINLAEAIIKDNEGNQPNDQQLKADGENAYFTTLPVKAMVNNIRKHGIPANISYTAGTFVCNNVMYDLLYLINKKYPEIKGGFIHVPFSPEQVVGLASNSPSMPVTMVAKALEYAIEVIVTKVDEYKEAMGAID</sequence>
<dbReference type="RefSeq" id="WP_202750792.1">
    <property type="nucleotide sequence ID" value="NZ_JAESWC010000018.1"/>
</dbReference>
<comment type="caution">
    <text evidence="12">The sequence shown here is derived from an EMBL/GenBank/DDBJ whole genome shotgun (WGS) entry which is preliminary data.</text>
</comment>
<dbReference type="NCBIfam" id="TIGR00504">
    <property type="entry name" value="pyro_pdase"/>
    <property type="match status" value="1"/>
</dbReference>
<dbReference type="PANTHER" id="PTHR23402">
    <property type="entry name" value="PROTEASE FAMILY C15 PYROGLUTAMYL-PEPTIDASE I-RELATED"/>
    <property type="match status" value="1"/>
</dbReference>
<keyword evidence="7 9" id="KW-0378">Hydrolase</keyword>
<keyword evidence="8 9" id="KW-0788">Thiol protease</keyword>
<gene>
    <name evidence="9 12" type="primary">pcp</name>
    <name evidence="12" type="ORF">JK636_20300</name>
</gene>
<dbReference type="PIRSF" id="PIRSF015592">
    <property type="entry name" value="Prld-crbxl_pptds"/>
    <property type="match status" value="1"/>
</dbReference>
<dbReference type="Proteomes" id="UP000632377">
    <property type="component" value="Unassembled WGS sequence"/>
</dbReference>
<evidence type="ECO:0000256" key="1">
    <source>
        <dbReference type="ARBA" id="ARBA00001770"/>
    </source>
</evidence>
<feature type="active site" evidence="9 10">
    <location>
        <position position="78"/>
    </location>
</feature>
<dbReference type="SUPFAM" id="SSF53182">
    <property type="entry name" value="Pyrrolidone carboxyl peptidase (pyroglutamate aminopeptidase)"/>
    <property type="match status" value="1"/>
</dbReference>
<dbReference type="GO" id="GO:0016920">
    <property type="term" value="F:pyroglutamyl-peptidase activity"/>
    <property type="evidence" value="ECO:0007669"/>
    <property type="project" value="UniProtKB-EC"/>
</dbReference>
<organism evidence="12 13">
    <name type="scientific">Clostridium rhizosphaerae</name>
    <dbReference type="NCBI Taxonomy" id="2803861"/>
    <lineage>
        <taxon>Bacteria</taxon>
        <taxon>Bacillati</taxon>
        <taxon>Bacillota</taxon>
        <taxon>Clostridia</taxon>
        <taxon>Eubacteriales</taxon>
        <taxon>Clostridiaceae</taxon>
        <taxon>Clostridium</taxon>
    </lineage>
</organism>
<dbReference type="EC" id="3.4.19.3" evidence="9"/>
<keyword evidence="5 9" id="KW-0963">Cytoplasm</keyword>